<evidence type="ECO:0000256" key="2">
    <source>
        <dbReference type="ARBA" id="ARBA00022737"/>
    </source>
</evidence>
<dbReference type="PROSITE" id="PS00678">
    <property type="entry name" value="WD_REPEATS_1"/>
    <property type="match status" value="1"/>
</dbReference>
<gene>
    <name evidence="4" type="ORF">LSTR_LSTR000393</name>
</gene>
<dbReference type="EMBL" id="QKKF02018223">
    <property type="protein sequence ID" value="RZF40514.1"/>
    <property type="molecule type" value="Genomic_DNA"/>
</dbReference>
<dbReference type="InterPro" id="IPR019775">
    <property type="entry name" value="WD40_repeat_CS"/>
</dbReference>
<dbReference type="Pfam" id="PF00400">
    <property type="entry name" value="WD40"/>
    <property type="match status" value="3"/>
</dbReference>
<dbReference type="AlphaFoldDB" id="A0A482X413"/>
<dbReference type="PANTHER" id="PTHR10971">
    <property type="entry name" value="MRNA EXPORT FACTOR AND BUB3"/>
    <property type="match status" value="1"/>
</dbReference>
<reference evidence="4 5" key="1">
    <citation type="journal article" date="2017" name="Gigascience">
        <title>Genome sequence of the small brown planthopper, Laodelphax striatellus.</title>
        <authorList>
            <person name="Zhu J."/>
            <person name="Jiang F."/>
            <person name="Wang X."/>
            <person name="Yang P."/>
            <person name="Bao Y."/>
            <person name="Zhao W."/>
            <person name="Wang W."/>
            <person name="Lu H."/>
            <person name="Wang Q."/>
            <person name="Cui N."/>
            <person name="Li J."/>
            <person name="Chen X."/>
            <person name="Luo L."/>
            <person name="Yu J."/>
            <person name="Kang L."/>
            <person name="Cui F."/>
        </authorList>
    </citation>
    <scope>NUCLEOTIDE SEQUENCE [LARGE SCALE GENOMIC DNA]</scope>
    <source>
        <strain evidence="4">Lst14</strain>
    </source>
</reference>
<evidence type="ECO:0000256" key="1">
    <source>
        <dbReference type="ARBA" id="ARBA00022574"/>
    </source>
</evidence>
<dbReference type="InterPro" id="IPR015943">
    <property type="entry name" value="WD40/YVTN_repeat-like_dom_sf"/>
</dbReference>
<comment type="caution">
    <text evidence="4">The sequence shown here is derived from an EMBL/GenBank/DDBJ whole genome shotgun (WGS) entry which is preliminary data.</text>
</comment>
<dbReference type="InterPro" id="IPR001680">
    <property type="entry name" value="WD40_rpt"/>
</dbReference>
<dbReference type="OrthoDB" id="5835829at2759"/>
<organism evidence="4 5">
    <name type="scientific">Laodelphax striatellus</name>
    <name type="common">Small brown planthopper</name>
    <name type="synonym">Delphax striatella</name>
    <dbReference type="NCBI Taxonomy" id="195883"/>
    <lineage>
        <taxon>Eukaryota</taxon>
        <taxon>Metazoa</taxon>
        <taxon>Ecdysozoa</taxon>
        <taxon>Arthropoda</taxon>
        <taxon>Hexapoda</taxon>
        <taxon>Insecta</taxon>
        <taxon>Pterygota</taxon>
        <taxon>Neoptera</taxon>
        <taxon>Paraneoptera</taxon>
        <taxon>Hemiptera</taxon>
        <taxon>Auchenorrhyncha</taxon>
        <taxon>Fulgoroidea</taxon>
        <taxon>Delphacidae</taxon>
        <taxon>Criomorphinae</taxon>
        <taxon>Laodelphax</taxon>
    </lineage>
</organism>
<dbReference type="InParanoid" id="A0A482X413"/>
<proteinExistence type="predicted"/>
<sequence length="376" mass="42104">MFSQGSVQFAQSTCLTPTAAENPSMLKKVRFQNPMNDFEIASAPDDTVSALAFSPPSVEKNFLIAGSWDSSARCWEVEQSGNTIPKSVQSMQGPILDVCWHNDGNKVFIASTDKLAKCWDLVTNQSIQVAAHEAPIKTCHWIKSPQYSCLMTGSWDKTLKFWDTRSPKPMLTINLNHKCFAADVDYPMAVVATSSREIIFYKLDTQPREYQKIGSPLKHQSRCIAILKDSNKSPKGFALGSIAGKVAIHYVDKQDNKRNFSFKCHRMNPSAPGGFQEVYPVNDVKFHPVHESTLATVGSDGVFSFWDKEKRTKLKSSEAMEQAITKCAFNKDGQIFAYSVGYDWAKGHEFYDATKKNYIFLRPCFQDLQAQSNAVA</sequence>
<evidence type="ECO:0000313" key="4">
    <source>
        <dbReference type="EMBL" id="RZF40514.1"/>
    </source>
</evidence>
<evidence type="ECO:0000256" key="3">
    <source>
        <dbReference type="PROSITE-ProRule" id="PRU00221"/>
    </source>
</evidence>
<feature type="repeat" description="WD" evidence="3">
    <location>
        <begin position="88"/>
        <end position="129"/>
    </location>
</feature>
<dbReference type="PRINTS" id="PR00320">
    <property type="entry name" value="GPROTEINBRPT"/>
</dbReference>
<keyword evidence="2" id="KW-0677">Repeat</keyword>
<dbReference type="SMR" id="A0A482X413"/>
<protein>
    <submittedName>
        <fullName evidence="4">Uncharacterized protein</fullName>
    </submittedName>
</protein>
<dbReference type="SUPFAM" id="SSF50978">
    <property type="entry name" value="WD40 repeat-like"/>
    <property type="match status" value="1"/>
</dbReference>
<dbReference type="FunCoup" id="A0A482X413">
    <property type="interactions" value="2672"/>
</dbReference>
<name>A0A482X413_LAOST</name>
<dbReference type="InterPro" id="IPR020472">
    <property type="entry name" value="WD40_PAC1"/>
</dbReference>
<feature type="repeat" description="WD" evidence="3">
    <location>
        <begin position="129"/>
        <end position="172"/>
    </location>
</feature>
<accession>A0A482X413</accession>
<dbReference type="SMART" id="SM00320">
    <property type="entry name" value="WD40"/>
    <property type="match status" value="5"/>
</dbReference>
<dbReference type="Gene3D" id="2.130.10.10">
    <property type="entry name" value="YVTN repeat-like/Quinoprotein amine dehydrogenase"/>
    <property type="match status" value="1"/>
</dbReference>
<keyword evidence="5" id="KW-1185">Reference proteome</keyword>
<dbReference type="Proteomes" id="UP000291343">
    <property type="component" value="Unassembled WGS sequence"/>
</dbReference>
<evidence type="ECO:0000313" key="5">
    <source>
        <dbReference type="Proteomes" id="UP000291343"/>
    </source>
</evidence>
<dbReference type="InterPro" id="IPR036322">
    <property type="entry name" value="WD40_repeat_dom_sf"/>
</dbReference>
<dbReference type="PROSITE" id="PS50082">
    <property type="entry name" value="WD_REPEATS_2"/>
    <property type="match status" value="2"/>
</dbReference>
<keyword evidence="1 3" id="KW-0853">WD repeat</keyword>
<dbReference type="STRING" id="195883.A0A482X413"/>